<feature type="compositionally biased region" description="Polar residues" evidence="1">
    <location>
        <begin position="658"/>
        <end position="681"/>
    </location>
</feature>
<comment type="caution">
    <text evidence="2">The sequence shown here is derived from an EMBL/GenBank/DDBJ whole genome shotgun (WGS) entry which is preliminary data.</text>
</comment>
<dbReference type="EMBL" id="JAUIQD010000009">
    <property type="protein sequence ID" value="KAK3339825.1"/>
    <property type="molecule type" value="Genomic_DNA"/>
</dbReference>
<dbReference type="AlphaFoldDB" id="A0AAJ0M7U0"/>
<organism evidence="2 3">
    <name type="scientific">Lasiosphaeria hispida</name>
    <dbReference type="NCBI Taxonomy" id="260671"/>
    <lineage>
        <taxon>Eukaryota</taxon>
        <taxon>Fungi</taxon>
        <taxon>Dikarya</taxon>
        <taxon>Ascomycota</taxon>
        <taxon>Pezizomycotina</taxon>
        <taxon>Sordariomycetes</taxon>
        <taxon>Sordariomycetidae</taxon>
        <taxon>Sordariales</taxon>
        <taxon>Lasiosphaeriaceae</taxon>
        <taxon>Lasiosphaeria</taxon>
    </lineage>
</organism>
<evidence type="ECO:0000313" key="3">
    <source>
        <dbReference type="Proteomes" id="UP001275084"/>
    </source>
</evidence>
<gene>
    <name evidence="2" type="ORF">B0T25DRAFT_363831</name>
</gene>
<sequence>MDRTSGLAARGKSGSNTLNEFDAVYAPPDAKDVTVHLESEMVADIDDELEWLNRQMRIGDFRSAKTFFDSHLKAHSHHPSVCVQYAEMFLRMKDYNSVRQLDERTRSDRVNWESESLTVANWTLIQAVAMSYTQFEVPPIHKRLGSRSGVILPISEKDRMSSTGIRILCLSMELYKRTAILTHSVPASTRGRKKMSDWANWRRLYRHLLTQGRVWDMHDVFASATAVYSIDQVFVELLGYYETDPLDRLINDWKTTETDESTQLALLDILSIAVLHTNMLAADFRFVSHCLDLASPIAESLMTYFPGSTRSRPFLHWLLAKATFSARREKMEGRAPVVIAHMMEKDFPGIFSRPSSLGSSCIFVPFYVPVDQENPGLKALDTASQNNEPLEMVLRASNELQDYHIQQLCLKELIVRSQDPSSFFAQLSSIQKATQNMDGHFNTCLSRYLICNDKKDKRELAADLVGLGWWEKPFNLVKPSMVAARDIIQVALLDHGVNSAPRSIAAGLRYYRLLSNTFRGLIDEYYDVPSQTMPWDEPPPSNPSSARETGDVPLGSTDLRGEAVSASGYSSSYGGEGDTEYTISRRDSVFPRPASVGAGPTSTGVAMFTGISNAIMPNPPREQRPWEDTSRALIPLRGQRNITGEERKVTRFVDTVDGGSSNALILSPASSGQSELLSSKQPEPFVNEQPEPLDGSYTVNELEPSSPGVKPLSRAPTMEEVPDHSNNLA</sequence>
<evidence type="ECO:0000313" key="2">
    <source>
        <dbReference type="EMBL" id="KAK3339825.1"/>
    </source>
</evidence>
<dbReference type="Proteomes" id="UP001275084">
    <property type="component" value="Unassembled WGS sequence"/>
</dbReference>
<feature type="compositionally biased region" description="Low complexity" evidence="1">
    <location>
        <begin position="562"/>
        <end position="573"/>
    </location>
</feature>
<accession>A0AAJ0M7U0</accession>
<feature type="region of interest" description="Disordered" evidence="1">
    <location>
        <begin position="532"/>
        <end position="580"/>
    </location>
</feature>
<evidence type="ECO:0000256" key="1">
    <source>
        <dbReference type="SAM" id="MobiDB-lite"/>
    </source>
</evidence>
<name>A0AAJ0M7U0_9PEZI</name>
<proteinExistence type="predicted"/>
<keyword evidence="3" id="KW-1185">Reference proteome</keyword>
<reference evidence="2" key="2">
    <citation type="submission" date="2023-06" db="EMBL/GenBank/DDBJ databases">
        <authorList>
            <consortium name="Lawrence Berkeley National Laboratory"/>
            <person name="Haridas S."/>
            <person name="Hensen N."/>
            <person name="Bonometti L."/>
            <person name="Westerberg I."/>
            <person name="Brannstrom I.O."/>
            <person name="Guillou S."/>
            <person name="Cros-Aarteil S."/>
            <person name="Calhoun S."/>
            <person name="Kuo A."/>
            <person name="Mondo S."/>
            <person name="Pangilinan J."/>
            <person name="Riley R."/>
            <person name="Labutti K."/>
            <person name="Andreopoulos B."/>
            <person name="Lipzen A."/>
            <person name="Chen C."/>
            <person name="Yanf M."/>
            <person name="Daum C."/>
            <person name="Ng V."/>
            <person name="Clum A."/>
            <person name="Steindorff A."/>
            <person name="Ohm R."/>
            <person name="Martin F."/>
            <person name="Silar P."/>
            <person name="Natvig D."/>
            <person name="Lalanne C."/>
            <person name="Gautier V."/>
            <person name="Ament-Velasquez S.L."/>
            <person name="Kruys A."/>
            <person name="Hutchinson M.I."/>
            <person name="Powell A.J."/>
            <person name="Barry K."/>
            <person name="Miller A.N."/>
            <person name="Grigoriev I.V."/>
            <person name="Debuchy R."/>
            <person name="Gladieux P."/>
            <person name="Thoren M.H."/>
            <person name="Johannesson H."/>
        </authorList>
    </citation>
    <scope>NUCLEOTIDE SEQUENCE</scope>
    <source>
        <strain evidence="2">CBS 955.72</strain>
    </source>
</reference>
<protein>
    <submittedName>
        <fullName evidence="2">Uncharacterized protein</fullName>
    </submittedName>
</protein>
<reference evidence="2" key="1">
    <citation type="journal article" date="2023" name="Mol. Phylogenet. Evol.">
        <title>Genome-scale phylogeny and comparative genomics of the fungal order Sordariales.</title>
        <authorList>
            <person name="Hensen N."/>
            <person name="Bonometti L."/>
            <person name="Westerberg I."/>
            <person name="Brannstrom I.O."/>
            <person name="Guillou S."/>
            <person name="Cros-Aarteil S."/>
            <person name="Calhoun S."/>
            <person name="Haridas S."/>
            <person name="Kuo A."/>
            <person name="Mondo S."/>
            <person name="Pangilinan J."/>
            <person name="Riley R."/>
            <person name="LaButti K."/>
            <person name="Andreopoulos B."/>
            <person name="Lipzen A."/>
            <person name="Chen C."/>
            <person name="Yan M."/>
            <person name="Daum C."/>
            <person name="Ng V."/>
            <person name="Clum A."/>
            <person name="Steindorff A."/>
            <person name="Ohm R.A."/>
            <person name="Martin F."/>
            <person name="Silar P."/>
            <person name="Natvig D.O."/>
            <person name="Lalanne C."/>
            <person name="Gautier V."/>
            <person name="Ament-Velasquez S.L."/>
            <person name="Kruys A."/>
            <person name="Hutchinson M.I."/>
            <person name="Powell A.J."/>
            <person name="Barry K."/>
            <person name="Miller A.N."/>
            <person name="Grigoriev I.V."/>
            <person name="Debuchy R."/>
            <person name="Gladieux P."/>
            <person name="Hiltunen Thoren M."/>
            <person name="Johannesson H."/>
        </authorList>
    </citation>
    <scope>NUCLEOTIDE SEQUENCE</scope>
    <source>
        <strain evidence="2">CBS 955.72</strain>
    </source>
</reference>
<feature type="region of interest" description="Disordered" evidence="1">
    <location>
        <begin position="658"/>
        <end position="729"/>
    </location>
</feature>